<evidence type="ECO:0000313" key="2">
    <source>
        <dbReference type="Proteomes" id="UP000289886"/>
    </source>
</evidence>
<evidence type="ECO:0000313" key="1">
    <source>
        <dbReference type="EMBL" id="RXM96537.1"/>
    </source>
</evidence>
<reference evidence="1 2" key="1">
    <citation type="submission" date="2019-01" db="EMBL/GenBank/DDBJ databases">
        <title>Draft Genome and Complete Hox-Cluster Characterization of the Sterlet Sturgeon (Acipenser ruthenus).</title>
        <authorList>
            <person name="Wei Q."/>
        </authorList>
    </citation>
    <scope>NUCLEOTIDE SEQUENCE [LARGE SCALE GENOMIC DNA]</scope>
    <source>
        <strain evidence="1">WHYD16114868_AA</strain>
        <tissue evidence="1">Blood</tissue>
    </source>
</reference>
<keyword evidence="2" id="KW-1185">Reference proteome</keyword>
<proteinExistence type="predicted"/>
<comment type="caution">
    <text evidence="1">The sequence shown here is derived from an EMBL/GenBank/DDBJ whole genome shotgun (WGS) entry which is preliminary data.</text>
</comment>
<accession>A0A444V7Y9</accession>
<gene>
    <name evidence="1" type="ORF">EOD39_15523</name>
</gene>
<dbReference type="Proteomes" id="UP000289886">
    <property type="component" value="Unassembled WGS sequence"/>
</dbReference>
<dbReference type="EMBL" id="SCEB01001571">
    <property type="protein sequence ID" value="RXM96537.1"/>
    <property type="molecule type" value="Genomic_DNA"/>
</dbReference>
<dbReference type="AlphaFoldDB" id="A0A444V7Y9"/>
<organism evidence="1 2">
    <name type="scientific">Acipenser ruthenus</name>
    <name type="common">Sterlet sturgeon</name>
    <dbReference type="NCBI Taxonomy" id="7906"/>
    <lineage>
        <taxon>Eukaryota</taxon>
        <taxon>Metazoa</taxon>
        <taxon>Chordata</taxon>
        <taxon>Craniata</taxon>
        <taxon>Vertebrata</taxon>
        <taxon>Euteleostomi</taxon>
        <taxon>Actinopterygii</taxon>
        <taxon>Chondrostei</taxon>
        <taxon>Acipenseriformes</taxon>
        <taxon>Acipenseridae</taxon>
        <taxon>Acipenser</taxon>
    </lineage>
</organism>
<protein>
    <submittedName>
        <fullName evidence="1">Uncharacterized protein</fullName>
    </submittedName>
</protein>
<sequence length="647" mass="74041">MSFDEATHGAFCAPTGAGTTHGACRHKWIEAVVRHTLLLIGGDNVLKQKVVSLIKGALSKAGAEPQRSLWFLTTEEIYVSVEQFQPQEFRDVFLDRSVPSEVKILVLLLWDHLCRTYIGRHSLLMFLVDSFLAKTIHVRGEEVRALVRCRLEKDSLVYKADKRKESRSLPYSSTRFYIGVKQRERSGSPAQSTSFKIGARLFTERKAARVLWLAVLWHRVLGDGGSDEHSRALWSRECGGGAETFTFHLAVQTVNTVYNRQQLVSTFNASNVRYKRIQSGTVKAATSVFVTDKKRCETTHGLKGTRIEFTRQPHFRRSSNYTNNNRPLYHALIHKFFELVSLSQGECIFNRSPPTLNNINYTTCLYGVTNPFAFSSSILTDRVQFHTPFFFPSVNLRDRDSSLLSREKQHQIFASRYINSQKLNPGDVNHLGAFLGPLSERIEADEPLNRYCCQTFLRDSKFLNTANKVALLYYNELFYLDSGVDPTTPSVWRDQYTAYVTRRMREKKNDFFPQVDQRTGQLESKNPEFVHLVPHFIYLCSACPDGLDLLEQFAQRMGALGRGRTLYELQLVVKETVGFLHEIDPESSGRVWCEEDGDAVVLCGPERDRRRTVGTTEAPDKLRGKAESVLRDRIRAYCRRHRCFQSL</sequence>
<name>A0A444V7Y9_ACIRT</name>